<accession>A0AAV3QVL8</accession>
<evidence type="ECO:0000256" key="1">
    <source>
        <dbReference type="SAM" id="MobiDB-lite"/>
    </source>
</evidence>
<name>A0AAV3QVL8_LITER</name>
<dbReference type="EMBL" id="BAABME010005958">
    <property type="protein sequence ID" value="GAA0167083.1"/>
    <property type="molecule type" value="Genomic_DNA"/>
</dbReference>
<organism evidence="2 3">
    <name type="scientific">Lithospermum erythrorhizon</name>
    <name type="common">Purple gromwell</name>
    <name type="synonym">Lithospermum officinale var. erythrorhizon</name>
    <dbReference type="NCBI Taxonomy" id="34254"/>
    <lineage>
        <taxon>Eukaryota</taxon>
        <taxon>Viridiplantae</taxon>
        <taxon>Streptophyta</taxon>
        <taxon>Embryophyta</taxon>
        <taxon>Tracheophyta</taxon>
        <taxon>Spermatophyta</taxon>
        <taxon>Magnoliopsida</taxon>
        <taxon>eudicotyledons</taxon>
        <taxon>Gunneridae</taxon>
        <taxon>Pentapetalae</taxon>
        <taxon>asterids</taxon>
        <taxon>lamiids</taxon>
        <taxon>Boraginales</taxon>
        <taxon>Boraginaceae</taxon>
        <taxon>Boraginoideae</taxon>
        <taxon>Lithospermeae</taxon>
        <taxon>Lithospermum</taxon>
    </lineage>
</organism>
<proteinExistence type="predicted"/>
<protein>
    <submittedName>
        <fullName evidence="2">Uncharacterized protein</fullName>
    </submittedName>
</protein>
<dbReference type="Proteomes" id="UP001454036">
    <property type="component" value="Unassembled WGS sequence"/>
</dbReference>
<dbReference type="AlphaFoldDB" id="A0AAV3QVL8"/>
<reference evidence="2 3" key="1">
    <citation type="submission" date="2024-01" db="EMBL/GenBank/DDBJ databases">
        <title>The complete chloroplast genome sequence of Lithospermum erythrorhizon: insights into the phylogenetic relationship among Boraginaceae species and the maternal lineages of purple gromwells.</title>
        <authorList>
            <person name="Okada T."/>
            <person name="Watanabe K."/>
        </authorList>
    </citation>
    <scope>NUCLEOTIDE SEQUENCE [LARGE SCALE GENOMIC DNA]</scope>
</reference>
<feature type="region of interest" description="Disordered" evidence="1">
    <location>
        <begin position="38"/>
        <end position="76"/>
    </location>
</feature>
<feature type="compositionally biased region" description="Basic and acidic residues" evidence="1">
    <location>
        <begin position="42"/>
        <end position="54"/>
    </location>
</feature>
<sequence length="76" mass="8573">MVFRRLEATRQAAISKMADTANPQQAPLNITIRIQMEYMSPKGRDSTNESRSRGQADQLYKSIALENEAGPQYTPE</sequence>
<keyword evidence="3" id="KW-1185">Reference proteome</keyword>
<evidence type="ECO:0000313" key="3">
    <source>
        <dbReference type="Proteomes" id="UP001454036"/>
    </source>
</evidence>
<comment type="caution">
    <text evidence="2">The sequence shown here is derived from an EMBL/GenBank/DDBJ whole genome shotgun (WGS) entry which is preliminary data.</text>
</comment>
<evidence type="ECO:0000313" key="2">
    <source>
        <dbReference type="EMBL" id="GAA0167083.1"/>
    </source>
</evidence>
<gene>
    <name evidence="2" type="ORF">LIER_22096</name>
</gene>